<name>A0ABU2ZH89_9SPHN</name>
<evidence type="ECO:0000313" key="3">
    <source>
        <dbReference type="Proteomes" id="UP001259803"/>
    </source>
</evidence>
<reference evidence="2 3" key="1">
    <citation type="submission" date="2023-09" db="EMBL/GenBank/DDBJ databases">
        <authorList>
            <person name="Rey-Velasco X."/>
        </authorList>
    </citation>
    <scope>NUCLEOTIDE SEQUENCE [LARGE SCALE GENOMIC DNA]</scope>
    <source>
        <strain evidence="2 3">F390</strain>
    </source>
</reference>
<keyword evidence="3" id="KW-1185">Reference proteome</keyword>
<dbReference type="RefSeq" id="WP_311340236.1">
    <property type="nucleotide sequence ID" value="NZ_JAVRHS010000003.1"/>
</dbReference>
<sequence length="241" mass="25650">MISRSQCQTLLWTAALIVISTICFALMLQVKSVNSRIVTTERAILATKQSMLVLETEFQTRARQQQLVRWNEVEFGYVAPNAGQFFETRQELASLGVVTPTQSPDNVMMADAGGSVEQIGPSPIRAAALSATPTATPGATLAANSARATLLSPSQATQRSSAPAPARLAVAQMASRVPAKQLAARDDRPVRAAPVPRREPVLLDPVKLAPLPASQRPGQSPRAFAERFDLEGVLAGAEGVN</sequence>
<gene>
    <name evidence="2" type="ORF">RM533_05630</name>
</gene>
<feature type="compositionally biased region" description="Basic and acidic residues" evidence="1">
    <location>
        <begin position="183"/>
        <end position="201"/>
    </location>
</feature>
<protein>
    <recommendedName>
        <fullName evidence="4">Cell division protein FtsL</fullName>
    </recommendedName>
</protein>
<evidence type="ECO:0000313" key="2">
    <source>
        <dbReference type="EMBL" id="MDT0575659.1"/>
    </source>
</evidence>
<evidence type="ECO:0000256" key="1">
    <source>
        <dbReference type="SAM" id="MobiDB-lite"/>
    </source>
</evidence>
<comment type="caution">
    <text evidence="2">The sequence shown here is derived from an EMBL/GenBank/DDBJ whole genome shotgun (WGS) entry which is preliminary data.</text>
</comment>
<evidence type="ECO:0008006" key="4">
    <source>
        <dbReference type="Google" id="ProtNLM"/>
    </source>
</evidence>
<dbReference type="Proteomes" id="UP001259803">
    <property type="component" value="Unassembled WGS sequence"/>
</dbReference>
<accession>A0ABU2ZH89</accession>
<proteinExistence type="predicted"/>
<feature type="region of interest" description="Disordered" evidence="1">
    <location>
        <begin position="179"/>
        <end position="223"/>
    </location>
</feature>
<organism evidence="2 3">
    <name type="scientific">Croceicoccus esteveae</name>
    <dbReference type="NCBI Taxonomy" id="3075597"/>
    <lineage>
        <taxon>Bacteria</taxon>
        <taxon>Pseudomonadati</taxon>
        <taxon>Pseudomonadota</taxon>
        <taxon>Alphaproteobacteria</taxon>
        <taxon>Sphingomonadales</taxon>
        <taxon>Erythrobacteraceae</taxon>
        <taxon>Croceicoccus</taxon>
    </lineage>
</organism>
<dbReference type="EMBL" id="JAVRHS010000003">
    <property type="protein sequence ID" value="MDT0575659.1"/>
    <property type="molecule type" value="Genomic_DNA"/>
</dbReference>